<keyword evidence="1" id="KW-0175">Coiled coil</keyword>
<keyword evidence="3" id="KW-1133">Transmembrane helix</keyword>
<dbReference type="EMBL" id="FLUO01000001">
    <property type="protein sequence ID" value="SBV99328.1"/>
    <property type="molecule type" value="Genomic_DNA"/>
</dbReference>
<feature type="transmembrane region" description="Helical" evidence="3">
    <location>
        <begin position="6"/>
        <end position="28"/>
    </location>
</feature>
<evidence type="ECO:0000256" key="2">
    <source>
        <dbReference type="SAM" id="MobiDB-lite"/>
    </source>
</evidence>
<name>A0A212JIR3_9PROT</name>
<reference evidence="4" key="1">
    <citation type="submission" date="2016-04" db="EMBL/GenBank/DDBJ databases">
        <authorList>
            <person name="Evans L.H."/>
            <person name="Alamgir A."/>
            <person name="Owens N."/>
            <person name="Weber N.D."/>
            <person name="Virtaneva K."/>
            <person name="Barbian K."/>
            <person name="Babar A."/>
            <person name="Rosenke K."/>
        </authorList>
    </citation>
    <scope>NUCLEOTIDE SEQUENCE</scope>
    <source>
        <strain evidence="4">86</strain>
    </source>
</reference>
<protein>
    <submittedName>
        <fullName evidence="4">Uncharacterized protein</fullName>
    </submittedName>
</protein>
<feature type="region of interest" description="Disordered" evidence="2">
    <location>
        <begin position="139"/>
        <end position="173"/>
    </location>
</feature>
<sequence>MSFAAVLGIALVIGTTLILGVAIVSYVSSLAKNAYELKVEMRRDLDDGLKAMEAEVARALKWARGELAGEIEKSRALMAEDLERRQAEIEARLAADIETREAAWAAEREGLRTEIALLEDRLARVEHRLVGRVRKVEAAAPDLPEPEPAPGAATPLALTNFEAAPTAAKTRAR</sequence>
<gene>
    <name evidence="4" type="ORF">KL86APRO_11144</name>
</gene>
<evidence type="ECO:0000256" key="3">
    <source>
        <dbReference type="SAM" id="Phobius"/>
    </source>
</evidence>
<evidence type="ECO:0000256" key="1">
    <source>
        <dbReference type="SAM" id="Coils"/>
    </source>
</evidence>
<keyword evidence="3" id="KW-0472">Membrane</keyword>
<accession>A0A212JIR3</accession>
<dbReference type="AlphaFoldDB" id="A0A212JIR3"/>
<keyword evidence="3" id="KW-0812">Transmembrane</keyword>
<proteinExistence type="predicted"/>
<evidence type="ECO:0000313" key="4">
    <source>
        <dbReference type="EMBL" id="SBV99328.1"/>
    </source>
</evidence>
<organism evidence="4">
    <name type="scientific">uncultured Alphaproteobacteria bacterium</name>
    <dbReference type="NCBI Taxonomy" id="91750"/>
    <lineage>
        <taxon>Bacteria</taxon>
        <taxon>Pseudomonadati</taxon>
        <taxon>Pseudomonadota</taxon>
        <taxon>Alphaproteobacteria</taxon>
        <taxon>environmental samples</taxon>
    </lineage>
</organism>
<feature type="coiled-coil region" evidence="1">
    <location>
        <begin position="79"/>
        <end position="128"/>
    </location>
</feature>